<dbReference type="RefSeq" id="WP_146158010.1">
    <property type="nucleotide sequence ID" value="NZ_PVNL01000092.1"/>
</dbReference>
<sequence>MAAAAIVLVCSHCTELPTEVGEHVIYHWDDSEARLCGGTVPTVDRFLEAVGGYYGWSPDDLGPGVEYFWDEELALSACSWLGASGCESRVLVRPHVFSKHPVDTHELAHATRGGHGRPALRYPAFINEAFASRWGSSVIEINVPFLTWPEFLSTAELRAALEVNDATKLDYGLAFTWWVALESTYGPAKMADFILELDGATTADDVERATRRVFGISLAESAALAESLPEASIDDPVCELDALPTYTWTGLPLVLERADADCDDGDIVNLHGDYASWMFALEFPDTLSPFYVSLSVPDGVDPISKAIFLVPCDGVLEFENKVPYYAAGVDDGGDSGTLTWPWRLRGRQVGRLAAEIEPDGAVVLPRVVFERVLDDADRPMSPE</sequence>
<dbReference type="OrthoDB" id="5527281at2"/>
<name>A0A2S9YKC8_9BACT</name>
<comment type="caution">
    <text evidence="1">The sequence shown here is derived from an EMBL/GenBank/DDBJ whole genome shotgun (WGS) entry which is preliminary data.</text>
</comment>
<accession>A0A2S9YKC8</accession>
<gene>
    <name evidence="1" type="ORF">ENSA7_44550</name>
</gene>
<organism evidence="1 2">
    <name type="scientific">Enhygromyxa salina</name>
    <dbReference type="NCBI Taxonomy" id="215803"/>
    <lineage>
        <taxon>Bacteria</taxon>
        <taxon>Pseudomonadati</taxon>
        <taxon>Myxococcota</taxon>
        <taxon>Polyangia</taxon>
        <taxon>Nannocystales</taxon>
        <taxon>Nannocystaceae</taxon>
        <taxon>Enhygromyxa</taxon>
    </lineage>
</organism>
<proteinExistence type="predicted"/>
<reference evidence="1 2" key="1">
    <citation type="submission" date="2018-03" db="EMBL/GenBank/DDBJ databases">
        <title>Draft Genome Sequences of the Obligatory Marine Myxobacteria Enhygromyxa salina SWB007.</title>
        <authorList>
            <person name="Poehlein A."/>
            <person name="Moghaddam J.A."/>
            <person name="Harms H."/>
            <person name="Alanjari M."/>
            <person name="Koenig G.M."/>
            <person name="Daniel R."/>
            <person name="Schaeberle T.F."/>
        </authorList>
    </citation>
    <scope>NUCLEOTIDE SEQUENCE [LARGE SCALE GENOMIC DNA]</scope>
    <source>
        <strain evidence="1 2">SWB007</strain>
    </source>
</reference>
<dbReference type="AlphaFoldDB" id="A0A2S9YKC8"/>
<protein>
    <submittedName>
        <fullName evidence="1">Uncharacterized protein</fullName>
    </submittedName>
</protein>
<evidence type="ECO:0000313" key="1">
    <source>
        <dbReference type="EMBL" id="PRQ05565.1"/>
    </source>
</evidence>
<dbReference type="EMBL" id="PVNL01000092">
    <property type="protein sequence ID" value="PRQ05565.1"/>
    <property type="molecule type" value="Genomic_DNA"/>
</dbReference>
<evidence type="ECO:0000313" key="2">
    <source>
        <dbReference type="Proteomes" id="UP000238823"/>
    </source>
</evidence>
<dbReference type="Proteomes" id="UP000238823">
    <property type="component" value="Unassembled WGS sequence"/>
</dbReference>